<feature type="region of interest" description="Disordered" evidence="1">
    <location>
        <begin position="76"/>
        <end position="139"/>
    </location>
</feature>
<feature type="compositionally biased region" description="Polar residues" evidence="1">
    <location>
        <begin position="262"/>
        <end position="273"/>
    </location>
</feature>
<dbReference type="EMBL" id="JAPQKN010000004">
    <property type="protein sequence ID" value="KAJ5160856.1"/>
    <property type="molecule type" value="Genomic_DNA"/>
</dbReference>
<keyword evidence="2" id="KW-0812">Transmembrane</keyword>
<sequence length="780" mass="86092">MDSSENPFSNLDLWCDWSGDPSDTVEVRMSIEVWCTPNTQLTVLDISHPSVAHVVDFALSLKSARPDDIRRLREFHADPYDSPIPSDEAKAPVTPEQETSHASLTPGPPGLQADAHTPSDSGSVVRAGHTPDGSPRGNSLLDALYASLYQDSPAWEGTVDADQSPQNPRKRNAKAASLPDSVTDSERSYGGGKVKNKNRILNKERQSPVSSTASKHSRSRSLIPRPVNVAIQTHTDPARVPLLRDSALLLGVDLDRFENSRSPINKENLNKQSQVEHKDVGERSPREILTPLMSSPTKTGLDTDVGEEGKSLPDGEDVEKLSTVASAGSPCDTALLSDSVDTSFGGISTQGILFVHPPTPPRTINRPRLVLVDRVFQVRCSANVEPASYLATVTFLLHLQPGRPRGWFELVVTGLPSLSANDHGYVYLRTPDGQGMEFRTMHFKRYRLVDSCLMAQFSIPSKLVIPLRPCDARFYGFLRDFKVNQTIRADVTEDKEDPQSCTVTYTAVCSLDLIQRGFWAERCGFYIYVHGGPDGEYTCHLQTPRTSFQTIQLHSGPDSEIGIAQLQVICAPVNLSMFAVAWEVRLSRPKASSWVPRITAMLEGYGLEDELQDKYLDADKDIKEIVRGEVKSRPVILKELRRKSGFCSWFARICGFFVLLLSFCLSVWYWTGCSDAVLHDCLKMDRLSVGSVVSTQWRSWEVLELRSTETPPQETPSQVAELTGAAVPEEKPVLAPISVLEIDLQPQKRILLPPAPLSLRDRVDYFLGWKGPLPGGGGGA</sequence>
<feature type="region of interest" description="Disordered" evidence="1">
    <location>
        <begin position="290"/>
        <end position="315"/>
    </location>
</feature>
<dbReference type="GeneID" id="81429160"/>
<dbReference type="AlphaFoldDB" id="A0A9W9HZU9"/>
<feature type="region of interest" description="Disordered" evidence="1">
    <location>
        <begin position="262"/>
        <end position="281"/>
    </location>
</feature>
<dbReference type="OrthoDB" id="4309132at2759"/>
<name>A0A9W9HZU9_9EURO</name>
<protein>
    <submittedName>
        <fullName evidence="3">Uncharacterized protein</fullName>
    </submittedName>
</protein>
<dbReference type="Proteomes" id="UP001149163">
    <property type="component" value="Unassembled WGS sequence"/>
</dbReference>
<organism evidence="3 4">
    <name type="scientific">Penicillium canariense</name>
    <dbReference type="NCBI Taxonomy" id="189055"/>
    <lineage>
        <taxon>Eukaryota</taxon>
        <taxon>Fungi</taxon>
        <taxon>Dikarya</taxon>
        <taxon>Ascomycota</taxon>
        <taxon>Pezizomycotina</taxon>
        <taxon>Eurotiomycetes</taxon>
        <taxon>Eurotiomycetidae</taxon>
        <taxon>Eurotiales</taxon>
        <taxon>Aspergillaceae</taxon>
        <taxon>Penicillium</taxon>
    </lineage>
</organism>
<keyword evidence="4" id="KW-1185">Reference proteome</keyword>
<evidence type="ECO:0000313" key="3">
    <source>
        <dbReference type="EMBL" id="KAJ5160856.1"/>
    </source>
</evidence>
<evidence type="ECO:0000313" key="4">
    <source>
        <dbReference type="Proteomes" id="UP001149163"/>
    </source>
</evidence>
<accession>A0A9W9HZU9</accession>
<proteinExistence type="predicted"/>
<reference evidence="3" key="1">
    <citation type="submission" date="2022-11" db="EMBL/GenBank/DDBJ databases">
        <authorList>
            <person name="Petersen C."/>
        </authorList>
    </citation>
    <scope>NUCLEOTIDE SEQUENCE</scope>
    <source>
        <strain evidence="3">IBT 26290</strain>
    </source>
</reference>
<evidence type="ECO:0000256" key="1">
    <source>
        <dbReference type="SAM" id="MobiDB-lite"/>
    </source>
</evidence>
<feature type="region of interest" description="Disordered" evidence="1">
    <location>
        <begin position="156"/>
        <end position="224"/>
    </location>
</feature>
<keyword evidence="2" id="KW-1133">Transmembrane helix</keyword>
<comment type="caution">
    <text evidence="3">The sequence shown here is derived from an EMBL/GenBank/DDBJ whole genome shotgun (WGS) entry which is preliminary data.</text>
</comment>
<gene>
    <name evidence="3" type="ORF">N7482_007860</name>
</gene>
<reference evidence="3" key="2">
    <citation type="journal article" date="2023" name="IMA Fungus">
        <title>Comparative genomic study of the Penicillium genus elucidates a diverse pangenome and 15 lateral gene transfer events.</title>
        <authorList>
            <person name="Petersen C."/>
            <person name="Sorensen T."/>
            <person name="Nielsen M.R."/>
            <person name="Sondergaard T.E."/>
            <person name="Sorensen J.L."/>
            <person name="Fitzpatrick D.A."/>
            <person name="Frisvad J.C."/>
            <person name="Nielsen K.L."/>
        </authorList>
    </citation>
    <scope>NUCLEOTIDE SEQUENCE</scope>
    <source>
        <strain evidence="3">IBT 26290</strain>
    </source>
</reference>
<evidence type="ECO:0000256" key="2">
    <source>
        <dbReference type="SAM" id="Phobius"/>
    </source>
</evidence>
<dbReference type="RefSeq" id="XP_056542413.1">
    <property type="nucleotide sequence ID" value="XM_056689984.1"/>
</dbReference>
<feature type="transmembrane region" description="Helical" evidence="2">
    <location>
        <begin position="649"/>
        <end position="670"/>
    </location>
</feature>
<keyword evidence="2" id="KW-0472">Membrane</keyword>